<dbReference type="AlphaFoldDB" id="A0A0U2PCI9"/>
<name>A0A0U2PCI9_9BACL</name>
<dbReference type="KEGG" id="prt:AUC31_12125"/>
<feature type="transmembrane region" description="Helical" evidence="1">
    <location>
        <begin position="32"/>
        <end position="52"/>
    </location>
</feature>
<accession>A0A0U2PCI9</accession>
<keyword evidence="1" id="KW-0812">Transmembrane</keyword>
<dbReference type="RefSeq" id="WP_058382598.1">
    <property type="nucleotide sequence ID" value="NZ_CP013659.2"/>
</dbReference>
<keyword evidence="4" id="KW-1185">Reference proteome</keyword>
<organism evidence="3 4">
    <name type="scientific">Planococcus rifietoensis</name>
    <dbReference type="NCBI Taxonomy" id="200991"/>
    <lineage>
        <taxon>Bacteria</taxon>
        <taxon>Bacillati</taxon>
        <taxon>Bacillota</taxon>
        <taxon>Bacilli</taxon>
        <taxon>Bacillales</taxon>
        <taxon>Caryophanaceae</taxon>
        <taxon>Planococcus</taxon>
    </lineage>
</organism>
<dbReference type="EMBL" id="CP013659">
    <property type="protein sequence ID" value="ALS75895.1"/>
    <property type="molecule type" value="Genomic_DNA"/>
</dbReference>
<gene>
    <name evidence="3" type="ORF">AUC31_12125</name>
</gene>
<evidence type="ECO:0000313" key="4">
    <source>
        <dbReference type="Proteomes" id="UP000067683"/>
    </source>
</evidence>
<keyword evidence="2" id="KW-0732">Signal</keyword>
<proteinExistence type="predicted"/>
<sequence length="62" mass="6489">MKDRIILVIVLASVLGSSAVSASSLSQTIKSGYHAAAASILLAVGISSFYTYMKKRKAEKVG</sequence>
<evidence type="ECO:0000256" key="1">
    <source>
        <dbReference type="SAM" id="Phobius"/>
    </source>
</evidence>
<reference evidence="3" key="1">
    <citation type="submission" date="2016-01" db="EMBL/GenBank/DDBJ databases">
        <title>Complete genome of Planococcus rifietoensis type strain M8.</title>
        <authorList>
            <person name="See-Too W.S."/>
        </authorList>
    </citation>
    <scope>NUCLEOTIDE SEQUENCE [LARGE SCALE GENOMIC DNA]</scope>
    <source>
        <strain evidence="3">M8</strain>
    </source>
</reference>
<evidence type="ECO:0000313" key="3">
    <source>
        <dbReference type="EMBL" id="ALS75895.1"/>
    </source>
</evidence>
<keyword evidence="1" id="KW-1133">Transmembrane helix</keyword>
<dbReference type="Proteomes" id="UP000067683">
    <property type="component" value="Chromosome"/>
</dbReference>
<protein>
    <submittedName>
        <fullName evidence="3">Uncharacterized protein</fullName>
    </submittedName>
</protein>
<feature type="chain" id="PRO_5006831708" evidence="2">
    <location>
        <begin position="23"/>
        <end position="62"/>
    </location>
</feature>
<feature type="signal peptide" evidence="2">
    <location>
        <begin position="1"/>
        <end position="22"/>
    </location>
</feature>
<evidence type="ECO:0000256" key="2">
    <source>
        <dbReference type="SAM" id="SignalP"/>
    </source>
</evidence>
<dbReference type="STRING" id="200991.AUC31_12125"/>
<keyword evidence="1" id="KW-0472">Membrane</keyword>